<comment type="caution">
    <text evidence="1">The sequence shown here is derived from an EMBL/GenBank/DDBJ whole genome shotgun (WGS) entry which is preliminary data.</text>
</comment>
<protein>
    <submittedName>
        <fullName evidence="1">Uncharacterized protein</fullName>
    </submittedName>
</protein>
<proteinExistence type="predicted"/>
<evidence type="ECO:0000313" key="2">
    <source>
        <dbReference type="Proteomes" id="UP001279734"/>
    </source>
</evidence>
<organism evidence="1 2">
    <name type="scientific">Nepenthes gracilis</name>
    <name type="common">Slender pitcher plant</name>
    <dbReference type="NCBI Taxonomy" id="150966"/>
    <lineage>
        <taxon>Eukaryota</taxon>
        <taxon>Viridiplantae</taxon>
        <taxon>Streptophyta</taxon>
        <taxon>Embryophyta</taxon>
        <taxon>Tracheophyta</taxon>
        <taxon>Spermatophyta</taxon>
        <taxon>Magnoliopsida</taxon>
        <taxon>eudicotyledons</taxon>
        <taxon>Gunneridae</taxon>
        <taxon>Pentapetalae</taxon>
        <taxon>Caryophyllales</taxon>
        <taxon>Nepenthaceae</taxon>
        <taxon>Nepenthes</taxon>
    </lineage>
</organism>
<reference evidence="1" key="1">
    <citation type="submission" date="2023-05" db="EMBL/GenBank/DDBJ databases">
        <title>Nepenthes gracilis genome sequencing.</title>
        <authorList>
            <person name="Fukushima K."/>
        </authorList>
    </citation>
    <scope>NUCLEOTIDE SEQUENCE</scope>
    <source>
        <strain evidence="1">SING2019-196</strain>
    </source>
</reference>
<dbReference type="AlphaFoldDB" id="A0AAD3SD72"/>
<sequence>MGGRRDVVGERRRAVGLPSRGKIAGERRRAVGLLPRGKIAGERRRAVGLLSHDALLIIKINFVEDICIHKICRNLGHPLHLLEVELFTISEFAEFSMTLSLEVGGTMQGREVVLHPHDAPVIFSIVFGYGTFI</sequence>
<name>A0AAD3SD72_NEPGR</name>
<keyword evidence="2" id="KW-1185">Reference proteome</keyword>
<gene>
    <name evidence="1" type="ORF">Nepgr_010935</name>
</gene>
<dbReference type="Proteomes" id="UP001279734">
    <property type="component" value="Unassembled WGS sequence"/>
</dbReference>
<evidence type="ECO:0000313" key="1">
    <source>
        <dbReference type="EMBL" id="GMH09095.1"/>
    </source>
</evidence>
<dbReference type="EMBL" id="BSYO01000008">
    <property type="protein sequence ID" value="GMH09095.1"/>
    <property type="molecule type" value="Genomic_DNA"/>
</dbReference>
<accession>A0AAD3SD72</accession>